<dbReference type="Pfam" id="PF01965">
    <property type="entry name" value="DJ-1_PfpI"/>
    <property type="match status" value="1"/>
</dbReference>
<organism evidence="2 3">
    <name type="scientific">Westerdykella ornata</name>
    <dbReference type="NCBI Taxonomy" id="318751"/>
    <lineage>
        <taxon>Eukaryota</taxon>
        <taxon>Fungi</taxon>
        <taxon>Dikarya</taxon>
        <taxon>Ascomycota</taxon>
        <taxon>Pezizomycotina</taxon>
        <taxon>Dothideomycetes</taxon>
        <taxon>Pleosporomycetidae</taxon>
        <taxon>Pleosporales</taxon>
        <taxon>Sporormiaceae</taxon>
        <taxon>Westerdykella</taxon>
    </lineage>
</organism>
<keyword evidence="2" id="KW-0808">Transferase</keyword>
<dbReference type="RefSeq" id="XP_033654145.1">
    <property type="nucleotide sequence ID" value="XM_033800917.1"/>
</dbReference>
<feature type="domain" description="DJ-1/PfpI" evidence="1">
    <location>
        <begin position="46"/>
        <end position="185"/>
    </location>
</feature>
<evidence type="ECO:0000313" key="2">
    <source>
        <dbReference type="EMBL" id="KAF2276606.1"/>
    </source>
</evidence>
<dbReference type="EMBL" id="ML986493">
    <property type="protein sequence ID" value="KAF2276606.1"/>
    <property type="molecule type" value="Genomic_DNA"/>
</dbReference>
<dbReference type="InterPro" id="IPR002818">
    <property type="entry name" value="DJ-1/PfpI"/>
</dbReference>
<proteinExistence type="predicted"/>
<dbReference type="Gene3D" id="3.40.50.880">
    <property type="match status" value="1"/>
</dbReference>
<sequence>MRPFRIGVLIVPPIQFLDAGPVDLFAMLSQSYFEGARQPPALVAQAIPDKDLHITWISHNGANSTSPTSAGVRFLIDAGLDDPRVAPGSLDLLFIPGPPPGLRPPESVLQFVRDHVAKGTELFTVCSGVFVAGYAGVLDGKRATGTRGVMDILQTEFPKVHWVDKRYTNDGKIYTSGGITNGMDAAGVYLRRKFPKLADTVLTLADVDVRGPEYHS</sequence>
<dbReference type="PANTHER" id="PTHR43130:SF7">
    <property type="entry name" value="DJ-1_PFPI DOMAIN-CONTAINING PROTEIN"/>
    <property type="match status" value="1"/>
</dbReference>
<dbReference type="GeneID" id="54554092"/>
<accession>A0A6A6JLS4</accession>
<dbReference type="Proteomes" id="UP000800097">
    <property type="component" value="Unassembled WGS sequence"/>
</dbReference>
<gene>
    <name evidence="2" type="ORF">EI97DRAFT_458518</name>
</gene>
<dbReference type="InterPro" id="IPR029062">
    <property type="entry name" value="Class_I_gatase-like"/>
</dbReference>
<dbReference type="SUPFAM" id="SSF52317">
    <property type="entry name" value="Class I glutamine amidotransferase-like"/>
    <property type="match status" value="1"/>
</dbReference>
<dbReference type="OrthoDB" id="543156at2759"/>
<dbReference type="AlphaFoldDB" id="A0A6A6JLS4"/>
<keyword evidence="2" id="KW-0315">Glutamine amidotransferase</keyword>
<evidence type="ECO:0000259" key="1">
    <source>
        <dbReference type="Pfam" id="PF01965"/>
    </source>
</evidence>
<reference evidence="2" key="1">
    <citation type="journal article" date="2020" name="Stud. Mycol.">
        <title>101 Dothideomycetes genomes: a test case for predicting lifestyles and emergence of pathogens.</title>
        <authorList>
            <person name="Haridas S."/>
            <person name="Albert R."/>
            <person name="Binder M."/>
            <person name="Bloem J."/>
            <person name="Labutti K."/>
            <person name="Salamov A."/>
            <person name="Andreopoulos B."/>
            <person name="Baker S."/>
            <person name="Barry K."/>
            <person name="Bills G."/>
            <person name="Bluhm B."/>
            <person name="Cannon C."/>
            <person name="Castanera R."/>
            <person name="Culley D."/>
            <person name="Daum C."/>
            <person name="Ezra D."/>
            <person name="Gonzalez J."/>
            <person name="Henrissat B."/>
            <person name="Kuo A."/>
            <person name="Liang C."/>
            <person name="Lipzen A."/>
            <person name="Lutzoni F."/>
            <person name="Magnuson J."/>
            <person name="Mondo S."/>
            <person name="Nolan M."/>
            <person name="Ohm R."/>
            <person name="Pangilinan J."/>
            <person name="Park H.-J."/>
            <person name="Ramirez L."/>
            <person name="Alfaro M."/>
            <person name="Sun H."/>
            <person name="Tritt A."/>
            <person name="Yoshinaga Y."/>
            <person name="Zwiers L.-H."/>
            <person name="Turgeon B."/>
            <person name="Goodwin S."/>
            <person name="Spatafora J."/>
            <person name="Crous P."/>
            <person name="Grigoriev I."/>
        </authorList>
    </citation>
    <scope>NUCLEOTIDE SEQUENCE</scope>
    <source>
        <strain evidence="2">CBS 379.55</strain>
    </source>
</reference>
<dbReference type="GO" id="GO:0016740">
    <property type="term" value="F:transferase activity"/>
    <property type="evidence" value="ECO:0007669"/>
    <property type="project" value="UniProtKB-KW"/>
</dbReference>
<protein>
    <submittedName>
        <fullName evidence="2">Class I glutamine amidotransferase-like protein</fullName>
    </submittedName>
</protein>
<evidence type="ECO:0000313" key="3">
    <source>
        <dbReference type="Proteomes" id="UP000800097"/>
    </source>
</evidence>
<keyword evidence="3" id="KW-1185">Reference proteome</keyword>
<dbReference type="PANTHER" id="PTHR43130">
    <property type="entry name" value="ARAC-FAMILY TRANSCRIPTIONAL REGULATOR"/>
    <property type="match status" value="1"/>
</dbReference>
<name>A0A6A6JLS4_WESOR</name>
<dbReference type="InterPro" id="IPR052158">
    <property type="entry name" value="INH-QAR"/>
</dbReference>